<evidence type="ECO:0000313" key="5">
    <source>
        <dbReference type="EMBL" id="MCG4618038.1"/>
    </source>
</evidence>
<proteinExistence type="predicted"/>
<feature type="domain" description="HTH gntR-type" evidence="4">
    <location>
        <begin position="19"/>
        <end position="87"/>
    </location>
</feature>
<keyword evidence="2" id="KW-0238">DNA-binding</keyword>
<dbReference type="Pfam" id="PF00392">
    <property type="entry name" value="GntR"/>
    <property type="match status" value="1"/>
</dbReference>
<dbReference type="AlphaFoldDB" id="A0AAJ1F875"/>
<evidence type="ECO:0000256" key="1">
    <source>
        <dbReference type="ARBA" id="ARBA00023015"/>
    </source>
</evidence>
<evidence type="ECO:0000313" key="6">
    <source>
        <dbReference type="Proteomes" id="UP001200537"/>
    </source>
</evidence>
<dbReference type="PANTHER" id="PTHR44846:SF17">
    <property type="entry name" value="GNTR-FAMILY TRANSCRIPTIONAL REGULATOR"/>
    <property type="match status" value="1"/>
</dbReference>
<evidence type="ECO:0000256" key="2">
    <source>
        <dbReference type="ARBA" id="ARBA00023125"/>
    </source>
</evidence>
<dbReference type="Gene3D" id="1.10.10.10">
    <property type="entry name" value="Winged helix-like DNA-binding domain superfamily/Winged helix DNA-binding domain"/>
    <property type="match status" value="1"/>
</dbReference>
<dbReference type="SMART" id="SM00345">
    <property type="entry name" value="HTH_GNTR"/>
    <property type="match status" value="1"/>
</dbReference>
<dbReference type="InterPro" id="IPR036390">
    <property type="entry name" value="WH_DNA-bd_sf"/>
</dbReference>
<protein>
    <submittedName>
        <fullName evidence="5">GntR family transcriptional regulator</fullName>
    </submittedName>
</protein>
<dbReference type="RefSeq" id="WP_238128076.1">
    <property type="nucleotide sequence ID" value="NZ_JAGZVZ010000002.1"/>
</dbReference>
<dbReference type="GO" id="GO:0045892">
    <property type="term" value="P:negative regulation of DNA-templated transcription"/>
    <property type="evidence" value="ECO:0007669"/>
    <property type="project" value="TreeGrafter"/>
</dbReference>
<evidence type="ECO:0000256" key="3">
    <source>
        <dbReference type="ARBA" id="ARBA00023163"/>
    </source>
</evidence>
<dbReference type="InterPro" id="IPR050679">
    <property type="entry name" value="Bact_HTH_transcr_reg"/>
</dbReference>
<dbReference type="Pfam" id="PF07702">
    <property type="entry name" value="UTRA"/>
    <property type="match status" value="1"/>
</dbReference>
<dbReference type="SUPFAM" id="SSF64288">
    <property type="entry name" value="Chorismate lyase-like"/>
    <property type="match status" value="1"/>
</dbReference>
<dbReference type="PANTHER" id="PTHR44846">
    <property type="entry name" value="MANNOSYL-D-GLYCERATE TRANSPORT/METABOLISM SYSTEM REPRESSOR MNGR-RELATED"/>
    <property type="match status" value="1"/>
</dbReference>
<dbReference type="EMBL" id="JAKNHJ010000010">
    <property type="protein sequence ID" value="MCG4618038.1"/>
    <property type="molecule type" value="Genomic_DNA"/>
</dbReference>
<keyword evidence="3" id="KW-0804">Transcription</keyword>
<dbReference type="InterPro" id="IPR011663">
    <property type="entry name" value="UTRA"/>
</dbReference>
<comment type="caution">
    <text evidence="5">The sequence shown here is derived from an EMBL/GenBank/DDBJ whole genome shotgun (WGS) entry which is preliminary data.</text>
</comment>
<dbReference type="InterPro" id="IPR036388">
    <property type="entry name" value="WH-like_DNA-bd_sf"/>
</dbReference>
<keyword evidence="1" id="KW-0805">Transcription regulation</keyword>
<organism evidence="5 6">
    <name type="scientific">Varibaculum cambriense</name>
    <dbReference type="NCBI Taxonomy" id="184870"/>
    <lineage>
        <taxon>Bacteria</taxon>
        <taxon>Bacillati</taxon>
        <taxon>Actinomycetota</taxon>
        <taxon>Actinomycetes</taxon>
        <taxon>Actinomycetales</taxon>
        <taxon>Actinomycetaceae</taxon>
        <taxon>Varibaculum</taxon>
    </lineage>
</organism>
<dbReference type="InterPro" id="IPR028978">
    <property type="entry name" value="Chorismate_lyase_/UTRA_dom_sf"/>
</dbReference>
<name>A0AAJ1F875_9ACTO</name>
<accession>A0AAJ1F875</accession>
<dbReference type="GO" id="GO:0003700">
    <property type="term" value="F:DNA-binding transcription factor activity"/>
    <property type="evidence" value="ECO:0007669"/>
    <property type="project" value="InterPro"/>
</dbReference>
<dbReference type="PROSITE" id="PS50949">
    <property type="entry name" value="HTH_GNTR"/>
    <property type="match status" value="1"/>
</dbReference>
<dbReference type="SUPFAM" id="SSF46785">
    <property type="entry name" value="Winged helix' DNA-binding domain"/>
    <property type="match status" value="1"/>
</dbReference>
<dbReference type="Gene3D" id="3.40.1410.10">
    <property type="entry name" value="Chorismate lyase-like"/>
    <property type="match status" value="1"/>
</dbReference>
<dbReference type="Proteomes" id="UP001200537">
    <property type="component" value="Unassembled WGS sequence"/>
</dbReference>
<reference evidence="5" key="1">
    <citation type="submission" date="2022-01" db="EMBL/GenBank/DDBJ databases">
        <title>Collection of gut derived symbiotic bacterial strains cultured from healthy donors.</title>
        <authorList>
            <person name="Lin H."/>
            <person name="Kohout C."/>
            <person name="Waligurski E."/>
            <person name="Pamer E.G."/>
        </authorList>
    </citation>
    <scope>NUCLEOTIDE SEQUENCE</scope>
    <source>
        <strain evidence="5">DFI.7.46</strain>
    </source>
</reference>
<gene>
    <name evidence="5" type="ORF">L0M99_05975</name>
</gene>
<dbReference type="GO" id="GO:0003677">
    <property type="term" value="F:DNA binding"/>
    <property type="evidence" value="ECO:0007669"/>
    <property type="project" value="UniProtKB-KW"/>
</dbReference>
<sequence length="246" mass="27259">MATLKTYVTDIELDHSSPIPLYHQISEPIKELILDGTIPPGAKLEDELSMASRLGVSRPTARRALQSLVDLRLVVRKRAVGTIVAPKEIHRQVKLSSLYDDLKDSGQKPTTKVISYEEVEASQEIAEDLRLEEGQTVIKVVRLRLANGEPLAIMTNYLPSEVAPTEKELRSGGLYDAMRSHGHEVVSASQTISARKASSEEAEILQESRGAAILSMRRIAYNQSGVPIEIGDHVYRASRYRFTVSL</sequence>
<dbReference type="InterPro" id="IPR000524">
    <property type="entry name" value="Tscrpt_reg_HTH_GntR"/>
</dbReference>
<dbReference type="SMART" id="SM00866">
    <property type="entry name" value="UTRA"/>
    <property type="match status" value="1"/>
</dbReference>
<dbReference type="CDD" id="cd07377">
    <property type="entry name" value="WHTH_GntR"/>
    <property type="match status" value="1"/>
</dbReference>
<evidence type="ECO:0000259" key="4">
    <source>
        <dbReference type="PROSITE" id="PS50949"/>
    </source>
</evidence>